<dbReference type="EMBL" id="FMJD01000013">
    <property type="protein sequence ID" value="SCM79762.1"/>
    <property type="molecule type" value="Genomic_DNA"/>
</dbReference>
<gene>
    <name evidence="2" type="ORF">KL86PLE_90626</name>
</gene>
<name>A0A212LQG8_9HYPH</name>
<accession>A0A212LQG8</accession>
<feature type="transmembrane region" description="Helical" evidence="1">
    <location>
        <begin position="57"/>
        <end position="82"/>
    </location>
</feature>
<protein>
    <submittedName>
        <fullName evidence="2">Uncharacterized protein</fullName>
    </submittedName>
</protein>
<dbReference type="RefSeq" id="WP_288198734.1">
    <property type="nucleotide sequence ID" value="NZ_LT608334.1"/>
</dbReference>
<reference evidence="2" key="1">
    <citation type="submission" date="2016-08" db="EMBL/GenBank/DDBJ databases">
        <authorList>
            <person name="Seilhamer J.J."/>
        </authorList>
    </citation>
    <scope>NUCLEOTIDE SEQUENCE</scope>
    <source>
        <strain evidence="2">86</strain>
    </source>
</reference>
<keyword evidence="1" id="KW-0472">Membrane</keyword>
<evidence type="ECO:0000313" key="2">
    <source>
        <dbReference type="EMBL" id="SCM79762.1"/>
    </source>
</evidence>
<organism evidence="2">
    <name type="scientific">uncultured Pleomorphomonas sp</name>
    <dbReference type="NCBI Taxonomy" id="442121"/>
    <lineage>
        <taxon>Bacteria</taxon>
        <taxon>Pseudomonadati</taxon>
        <taxon>Pseudomonadota</taxon>
        <taxon>Alphaproteobacteria</taxon>
        <taxon>Hyphomicrobiales</taxon>
        <taxon>Pleomorphomonadaceae</taxon>
        <taxon>Pleomorphomonas</taxon>
        <taxon>environmental samples</taxon>
    </lineage>
</organism>
<dbReference type="AlphaFoldDB" id="A0A212LQG8"/>
<keyword evidence="1" id="KW-1133">Transmembrane helix</keyword>
<feature type="transmembrane region" description="Helical" evidence="1">
    <location>
        <begin position="88"/>
        <end position="111"/>
    </location>
</feature>
<feature type="transmembrane region" description="Helical" evidence="1">
    <location>
        <begin position="12"/>
        <end position="45"/>
    </location>
</feature>
<proteinExistence type="predicted"/>
<sequence length="187" mass="20640">MDLLVESILSPIYWLAAKALFFLSRSFLIPIFGVPFISAAAVLHFAKPEFKLGRAGYFFAISLFFLLALVSLKLIFVSLLFLPKSNFFPLWVLATYGCLVAMGILLGLASAARAMDAYGHRTYWFLGFIPIANLALLIKRPQEPKGLDFQRLAGNTLLIVIGILLIGTVKLQMEFLQRGVVVIVGNG</sequence>
<evidence type="ECO:0000256" key="1">
    <source>
        <dbReference type="SAM" id="Phobius"/>
    </source>
</evidence>
<feature type="transmembrane region" description="Helical" evidence="1">
    <location>
        <begin position="123"/>
        <end position="140"/>
    </location>
</feature>
<feature type="transmembrane region" description="Helical" evidence="1">
    <location>
        <begin position="152"/>
        <end position="169"/>
    </location>
</feature>
<keyword evidence="1" id="KW-0812">Transmembrane</keyword>